<comment type="subcellular location">
    <subcellularLocation>
        <location evidence="1">Nucleus</location>
    </subcellularLocation>
</comment>
<accession>A0A1Y1JMN3</accession>
<feature type="compositionally biased region" description="Basic and acidic residues" evidence="7">
    <location>
        <begin position="123"/>
        <end position="142"/>
    </location>
</feature>
<dbReference type="AlphaFoldDB" id="A0A1Y1JMN3"/>
<feature type="region of interest" description="Disordered" evidence="7">
    <location>
        <begin position="49"/>
        <end position="68"/>
    </location>
</feature>
<dbReference type="GO" id="GO:0042796">
    <property type="term" value="P:snRNA transcription by RNA polymerase III"/>
    <property type="evidence" value="ECO:0007669"/>
    <property type="project" value="TreeGrafter"/>
</dbReference>
<keyword evidence="4" id="KW-0238">DNA-binding</keyword>
<evidence type="ECO:0000256" key="2">
    <source>
        <dbReference type="ARBA" id="ARBA00010410"/>
    </source>
</evidence>
<protein>
    <submittedName>
        <fullName evidence="8">snRNA-activating protein complex subunit 3</fullName>
    </submittedName>
</protein>
<keyword evidence="6" id="KW-0539">Nucleus</keyword>
<evidence type="ECO:0000256" key="4">
    <source>
        <dbReference type="ARBA" id="ARBA00023125"/>
    </source>
</evidence>
<dbReference type="EMBL" id="BDQF01000013">
    <property type="protein sequence ID" value="GAW82477.1"/>
    <property type="molecule type" value="Genomic_DNA"/>
</dbReference>
<sequence length="613" mass="72208">MDEKNYHSFSLPIPHFPIKLLFEADEYDFYKNKQKEKVETCSKNKGVENTLNESEKSSVGSDNGSEIESENERVFMKYLKNIAKKDKIRTQNVSKCSNNGYSNNCNNTARKIGVQDMNSFSMNERRKESSSPVDDSMKKRGQDENEIVTKKTYHLFEKYPDIPIRKELKREWVYHIPAPAFVHKKVCLKDFQEECEKIRRRLRIVDAKMDQSAELEHDTQKEINLTSMEISAPHHLEESQGKMEETEEQEKTQKEIMGNSKIRQKFYNYLIRVLQSGIRSPNVGEIIDHIVYYNCKNWEQKIDFQVLKKVADNSKKEKVLNRTKCFVDWLPKTENNSFSKYEIMSKLKKKTVSKTFKLVCDFNNSLLKGLYINQNLINTFYTEKTKNIFYANSLQNLTTNEIFIISVSFYHPIRGIKIAEYDILSYQTLADLTDAFFCFDSSNYGLPQFDGSVYYIDGILYPDLRSPNALDYSTCILDFYLKKKQTNFVRPPYKIHQDKAIINQIEIPLYQKCCFLHQGNCEHRVIFNNIRQYNRFRDKDFSKYPLRTFKPNIAKKFCFCCHKNVANKIVLDCYLFKENPSYICNSCFELFLVDGKGNTVDAFMKHFDYIDEV</sequence>
<dbReference type="Proteomes" id="UP000195521">
    <property type="component" value="Unassembled WGS sequence"/>
</dbReference>
<dbReference type="RefSeq" id="XP_028545066.1">
    <property type="nucleotide sequence ID" value="XM_028689265.1"/>
</dbReference>
<proteinExistence type="inferred from homology"/>
<dbReference type="GO" id="GO:0001006">
    <property type="term" value="F:RNA polymerase III type 3 promoter sequence-specific DNA binding"/>
    <property type="evidence" value="ECO:0007669"/>
    <property type="project" value="TreeGrafter"/>
</dbReference>
<comment type="caution">
    <text evidence="8">The sequence shown here is derived from an EMBL/GenBank/DDBJ whole genome shotgun (WGS) entry which is preliminary data.</text>
</comment>
<evidence type="ECO:0000256" key="1">
    <source>
        <dbReference type="ARBA" id="ARBA00004123"/>
    </source>
</evidence>
<evidence type="ECO:0000313" key="8">
    <source>
        <dbReference type="EMBL" id="GAW82477.1"/>
    </source>
</evidence>
<feature type="compositionally biased region" description="Polar residues" evidence="7">
    <location>
        <begin position="49"/>
        <end position="66"/>
    </location>
</feature>
<evidence type="ECO:0000256" key="3">
    <source>
        <dbReference type="ARBA" id="ARBA00023015"/>
    </source>
</evidence>
<dbReference type="GO" id="GO:0001046">
    <property type="term" value="F:core promoter sequence-specific DNA binding"/>
    <property type="evidence" value="ECO:0007669"/>
    <property type="project" value="TreeGrafter"/>
</dbReference>
<name>A0A1Y1JMN3_PLAGO</name>
<dbReference type="GO" id="GO:0000978">
    <property type="term" value="F:RNA polymerase II cis-regulatory region sequence-specific DNA binding"/>
    <property type="evidence" value="ECO:0007669"/>
    <property type="project" value="TreeGrafter"/>
</dbReference>
<gene>
    <name evidence="8" type="ORF">PGO_124750</name>
</gene>
<organism evidence="8 9">
    <name type="scientific">Plasmodium gonderi</name>
    <dbReference type="NCBI Taxonomy" id="77519"/>
    <lineage>
        <taxon>Eukaryota</taxon>
        <taxon>Sar</taxon>
        <taxon>Alveolata</taxon>
        <taxon>Apicomplexa</taxon>
        <taxon>Aconoidasida</taxon>
        <taxon>Haemosporida</taxon>
        <taxon>Plasmodiidae</taxon>
        <taxon>Plasmodium</taxon>
        <taxon>Plasmodium (Plasmodium)</taxon>
    </lineage>
</organism>
<comment type="similarity">
    <text evidence="2">Belongs to the SNAPC3/SRD2 family.</text>
</comment>
<dbReference type="GO" id="GO:0005634">
    <property type="term" value="C:nucleus"/>
    <property type="evidence" value="ECO:0007669"/>
    <property type="project" value="UniProtKB-SubCell"/>
</dbReference>
<evidence type="ECO:0000256" key="7">
    <source>
        <dbReference type="SAM" id="MobiDB-lite"/>
    </source>
</evidence>
<dbReference type="GO" id="GO:0003681">
    <property type="term" value="F:bent DNA binding"/>
    <property type="evidence" value="ECO:0007669"/>
    <property type="project" value="TreeGrafter"/>
</dbReference>
<dbReference type="InterPro" id="IPR022042">
    <property type="entry name" value="snRNA-activating_su3"/>
</dbReference>
<keyword evidence="5" id="KW-0804">Transcription</keyword>
<keyword evidence="3" id="KW-0805">Transcription regulation</keyword>
<feature type="region of interest" description="Disordered" evidence="7">
    <location>
        <begin position="121"/>
        <end position="142"/>
    </location>
</feature>
<dbReference type="GO" id="GO:0019185">
    <property type="term" value="C:snRNA-activating protein complex"/>
    <property type="evidence" value="ECO:0007669"/>
    <property type="project" value="TreeGrafter"/>
</dbReference>
<dbReference type="GeneID" id="39749214"/>
<evidence type="ECO:0000313" key="9">
    <source>
        <dbReference type="Proteomes" id="UP000195521"/>
    </source>
</evidence>
<evidence type="ECO:0000256" key="5">
    <source>
        <dbReference type="ARBA" id="ARBA00023163"/>
    </source>
</evidence>
<dbReference type="PANTHER" id="PTHR13421:SF16">
    <property type="entry name" value="SNRNA-ACTIVATING PROTEIN COMPLEX SUBUNIT 3"/>
    <property type="match status" value="1"/>
</dbReference>
<dbReference type="OMA" id="CCHKNIA"/>
<dbReference type="Pfam" id="PF12251">
    <property type="entry name" value="SNAPC3"/>
    <property type="match status" value="1"/>
</dbReference>
<keyword evidence="9" id="KW-1185">Reference proteome</keyword>
<dbReference type="GO" id="GO:0042795">
    <property type="term" value="P:snRNA transcription by RNA polymerase II"/>
    <property type="evidence" value="ECO:0007669"/>
    <property type="project" value="TreeGrafter"/>
</dbReference>
<reference evidence="9" key="1">
    <citation type="submission" date="2017-04" db="EMBL/GenBank/DDBJ databases">
        <title>Plasmodium gonderi genome.</title>
        <authorList>
            <person name="Arisue N."/>
            <person name="Honma H."/>
            <person name="Kawai S."/>
            <person name="Tougan T."/>
            <person name="Tanabe K."/>
            <person name="Horii T."/>
        </authorList>
    </citation>
    <scope>NUCLEOTIDE SEQUENCE [LARGE SCALE GENOMIC DNA]</scope>
    <source>
        <strain evidence="9">ATCC 30045</strain>
    </source>
</reference>
<dbReference type="PANTHER" id="PTHR13421">
    <property type="entry name" value="SNRNA-ACTIVATING PROTEIN COMPLEX SUBUNIT 3"/>
    <property type="match status" value="1"/>
</dbReference>
<dbReference type="OrthoDB" id="46583at2759"/>
<evidence type="ECO:0000256" key="6">
    <source>
        <dbReference type="ARBA" id="ARBA00023242"/>
    </source>
</evidence>